<dbReference type="KEGG" id="sre:PTSG_02061"/>
<protein>
    <recommendedName>
        <fullName evidence="4">TNFR-Cys domain-containing protein</fullName>
    </recommendedName>
</protein>
<organism evidence="3">
    <name type="scientific">Salpingoeca rosetta (strain ATCC 50818 / BSB-021)</name>
    <dbReference type="NCBI Taxonomy" id="946362"/>
    <lineage>
        <taxon>Eukaryota</taxon>
        <taxon>Choanoflagellata</taxon>
        <taxon>Craspedida</taxon>
        <taxon>Salpingoecidae</taxon>
        <taxon>Salpingoeca</taxon>
    </lineage>
</organism>
<dbReference type="OrthoDB" id="8933063at2759"/>
<dbReference type="GeneID" id="16078646"/>
<dbReference type="EMBL" id="GL832957">
    <property type="protein sequence ID" value="EGD79095.1"/>
    <property type="molecule type" value="Genomic_DNA"/>
</dbReference>
<reference evidence="2" key="1">
    <citation type="submission" date="2009-08" db="EMBL/GenBank/DDBJ databases">
        <title>Annotation of Salpingoeca rosetta.</title>
        <authorList>
            <consortium name="The Broad Institute Genome Sequencing Platform"/>
            <person name="Russ C."/>
            <person name="Cuomo C."/>
            <person name="Burger G."/>
            <person name="Gray M.W."/>
            <person name="Holland P.W.H."/>
            <person name="King N."/>
            <person name="Lang F.B.F."/>
            <person name="Roger A.J."/>
            <person name="Ruiz-Trillo I."/>
            <person name="Young S.K."/>
            <person name="Zeng Q."/>
            <person name="Gargeya S."/>
            <person name="Alvarado L."/>
            <person name="Berlin A."/>
            <person name="Chapman S.B."/>
            <person name="Chen Z."/>
            <person name="Freedman E."/>
            <person name="Gellesch M."/>
            <person name="Goldberg J."/>
            <person name="Griggs A."/>
            <person name="Gujja S."/>
            <person name="Heilman E."/>
            <person name="Heiman D."/>
            <person name="Howarth C."/>
            <person name="Mehta T."/>
            <person name="Neiman D."/>
            <person name="Pearson M."/>
            <person name="Roberts A."/>
            <person name="Saif S."/>
            <person name="Shea T."/>
            <person name="Shenoy N."/>
            <person name="Sisk P."/>
            <person name="Stolte C."/>
            <person name="Sykes S."/>
            <person name="White J."/>
            <person name="Yandava C."/>
            <person name="Haas B."/>
            <person name="Nusbaum C."/>
            <person name="Birren B."/>
        </authorList>
    </citation>
    <scope>NUCLEOTIDE SEQUENCE [LARGE SCALE GENOMIC DNA]</scope>
    <source>
        <strain evidence="2">ATCC 50818</strain>
    </source>
</reference>
<keyword evidence="3" id="KW-1185">Reference proteome</keyword>
<dbReference type="Gene3D" id="2.10.50.10">
    <property type="entry name" value="Tumor Necrosis Factor Receptor, subunit A, domain 2"/>
    <property type="match status" value="1"/>
</dbReference>
<evidence type="ECO:0000256" key="1">
    <source>
        <dbReference type="SAM" id="SignalP"/>
    </source>
</evidence>
<evidence type="ECO:0008006" key="4">
    <source>
        <dbReference type="Google" id="ProtNLM"/>
    </source>
</evidence>
<gene>
    <name evidence="2" type="ORF">PTSG_02061</name>
</gene>
<dbReference type="InParanoid" id="F2TZS1"/>
<dbReference type="SUPFAM" id="SSF57586">
    <property type="entry name" value="TNF receptor-like"/>
    <property type="match status" value="1"/>
</dbReference>
<dbReference type="AlphaFoldDB" id="F2TZS1"/>
<dbReference type="Proteomes" id="UP000007799">
    <property type="component" value="Unassembled WGS sequence"/>
</dbReference>
<proteinExistence type="predicted"/>
<name>F2TZS1_SALR5</name>
<sequence>MAAVGVGMALMAAIAVLTLAVGSRTCAASSASAAGAPPASCNSTTLRATFGPLPPFLTFTSCEDVDANATCTVGCDGTQRYTGTAATLRCENNGTAFFSGQLPICHPPCVSSSEDVDDSVAAKCSEVAVGDSCVWECTRGYQGDSVLRVCVAANHTASSFTGQLPTCDPVPCFLSVDMQGEAYNLADCAIGQHHGDICTASCATGYAGQATTFICDDGSFVGRMPSCTLKRPRMTTDAGSVLLGVYDEQAVNIAYFTDDNTPNAKSGRVLTEREIEDKIASAFEVDRDNNPVEDAIVQDIDSSGGVRDAVQRVIDANSPTGATLTNYLQSTEQSLGNKIMEETDAVETTLRSELAGKAMSLETQMDNALNAVANNMEELQRQVRLDFVEAAHNTSQRVWSAATSLETQFNAAITNVQAEVTQVSNHVGAKVPSLEQGLQGLAADIGGVDSRVAAVSNAATAISDQVNRCLRTCPAGQYVSSWCTSTSPNACSPCPADTFSRGTGLDTTCAPCPLTTCPAGTYAQSCNAATGASLGCATCPSNTYQDEDQHVLRQCKPCSCPSGWQPLGSCVRDQPFKCVQNYISVFDGACGANAWLLTGKAGGCYTSSTHSGTYVSSGDIGGDDFDVYATARVRFAAGRYRFFCSADDCCWISLRGPTNVSPINPSSCNGCTSCSGHTAYANLAAGEYTVMYRAHERGGGFGMTFYIDRA</sequence>
<feature type="chain" id="PRO_5003287124" description="TNFR-Cys domain-containing protein" evidence="1">
    <location>
        <begin position="29"/>
        <end position="710"/>
    </location>
</feature>
<accession>F2TZS1</accession>
<dbReference type="CDD" id="cd00185">
    <property type="entry name" value="TNFRSF"/>
    <property type="match status" value="1"/>
</dbReference>
<feature type="signal peptide" evidence="1">
    <location>
        <begin position="1"/>
        <end position="28"/>
    </location>
</feature>
<keyword evidence="1" id="KW-0732">Signal</keyword>
<evidence type="ECO:0000313" key="3">
    <source>
        <dbReference type="Proteomes" id="UP000007799"/>
    </source>
</evidence>
<dbReference type="RefSeq" id="XP_004998051.1">
    <property type="nucleotide sequence ID" value="XM_004997994.1"/>
</dbReference>
<evidence type="ECO:0000313" key="2">
    <source>
        <dbReference type="EMBL" id="EGD79095.1"/>
    </source>
</evidence>